<sequence>MNPQTPRLSSGPRAALILPRLVLEVSKNDKICVACNSPEFLSSSGNLNVKDQEAHAKARLQSVHFAGFAMCSMVACEDKVTTLDLYYHVLRERMVLYRPKNNSLAELCIITSALENCSVPSAPLFAQYLSRARYLLSKCPLPDAALLVNGIETLIATLVHWHGISSESLGGIPRGLQTYELYKDLTTFDSECKNLMTNMFCTSYKLEEDAGNEESPESSTFNLFYSPTILTRHFKNKRIISCVKEACLKKCATHHLV</sequence>
<keyword evidence="3" id="KW-0946">Virion</keyword>
<dbReference type="GO" id="GO:0044423">
    <property type="term" value="C:virion component"/>
    <property type="evidence" value="ECO:0007669"/>
    <property type="project" value="UniProtKB-KW"/>
</dbReference>
<dbReference type="HAMAP" id="MF_04038">
    <property type="entry name" value="HSV_CEP1"/>
    <property type="match status" value="1"/>
</dbReference>
<gene>
    <name evidence="5" type="ORF">OvHV-2gp39</name>
</gene>
<evidence type="ECO:0000256" key="3">
    <source>
        <dbReference type="ARBA" id="ARBA00022844"/>
    </source>
</evidence>
<dbReference type="Proteomes" id="UP000152762">
    <property type="component" value="Segment"/>
</dbReference>
<keyword evidence="2" id="KW-1040">Host Golgi apparatus</keyword>
<protein>
    <submittedName>
        <fullName evidence="5">Uncharacterized protein</fullName>
    </submittedName>
</protein>
<evidence type="ECO:0000256" key="1">
    <source>
        <dbReference type="ARBA" id="ARBA00022580"/>
    </source>
</evidence>
<keyword evidence="4" id="KW-1035">Host cytoplasm</keyword>
<dbReference type="Pfam" id="PF01677">
    <property type="entry name" value="Herpes_UL7"/>
    <property type="match status" value="1"/>
</dbReference>
<evidence type="ECO:0000256" key="2">
    <source>
        <dbReference type="ARBA" id="ARBA00022812"/>
    </source>
</evidence>
<dbReference type="InterPro" id="IPR002600">
    <property type="entry name" value="Herpes_UL7"/>
</dbReference>
<evidence type="ECO:0000313" key="5">
    <source>
        <dbReference type="EMBL" id="ABB22259.1"/>
    </source>
</evidence>
<proteinExistence type="inferred from homology"/>
<accession>A1BM30</accession>
<reference evidence="5 6" key="1">
    <citation type="journal article" date="2007" name="J. Gen. Virol.">
        <title>Comparison of ovine herpesvirus 2 genomes isolated from domestic sheep (Ovis aries) and a clinically affected cow (Bos bovis).</title>
        <authorList>
            <person name="Taus N.S."/>
            <person name="Herndon D.R."/>
            <person name="Traul D.L."/>
            <person name="Stewart J.P."/>
            <person name="Ackermann M."/>
            <person name="Li H."/>
            <person name="Knowles D.P."/>
            <person name="Lewis G.S."/>
            <person name="Brayton K.A."/>
        </authorList>
    </citation>
    <scope>NUCLEOTIDE SEQUENCE [LARGE SCALE GENOMIC DNA]</scope>
</reference>
<organism evidence="5 6">
    <name type="scientific">Ovine gammaherpesvirus 2</name>
    <dbReference type="NCBI Taxonomy" id="10398"/>
    <lineage>
        <taxon>Viruses</taxon>
        <taxon>Duplodnaviria</taxon>
        <taxon>Heunggongvirae</taxon>
        <taxon>Peploviricota</taxon>
        <taxon>Herviviricetes</taxon>
        <taxon>Herpesvirales</taxon>
        <taxon>Orthoherpesviridae</taxon>
        <taxon>Gammaherpesvirinae</taxon>
        <taxon>Macavirus</taxon>
        <taxon>Macavirus ovinegamma2</taxon>
    </lineage>
</organism>
<evidence type="ECO:0000256" key="4">
    <source>
        <dbReference type="ARBA" id="ARBA00023200"/>
    </source>
</evidence>
<evidence type="ECO:0000313" key="6">
    <source>
        <dbReference type="Proteomes" id="UP000152762"/>
    </source>
</evidence>
<keyword evidence="1" id="KW-0920">Virion tegument</keyword>
<dbReference type="EMBL" id="DQ198083">
    <property type="protein sequence ID" value="ABB22259.1"/>
    <property type="molecule type" value="Genomic_DNA"/>
</dbReference>
<name>A1BM30_9GAMA</name>